<dbReference type="GO" id="GO:0005634">
    <property type="term" value="C:nucleus"/>
    <property type="evidence" value="ECO:0007669"/>
    <property type="project" value="UniProtKB-SubCell"/>
</dbReference>
<feature type="compositionally biased region" description="Basic and acidic residues" evidence="5">
    <location>
        <begin position="603"/>
        <end position="614"/>
    </location>
</feature>
<feature type="region of interest" description="Disordered" evidence="5">
    <location>
        <begin position="325"/>
        <end position="382"/>
    </location>
</feature>
<dbReference type="Gene3D" id="1.20.58.2220">
    <property type="entry name" value="Formin, FH2 domain"/>
    <property type="match status" value="1"/>
</dbReference>
<protein>
    <submittedName>
        <fullName evidence="7">Formin 1</fullName>
    </submittedName>
</protein>
<dbReference type="Ensembl" id="ENSOKIT00005085416.1">
    <property type="protein sequence ID" value="ENSOKIP00005080184.1"/>
    <property type="gene ID" value="ENSOKIG00005034578.1"/>
</dbReference>
<evidence type="ECO:0000256" key="5">
    <source>
        <dbReference type="SAM" id="MobiDB-lite"/>
    </source>
</evidence>
<reference evidence="7" key="2">
    <citation type="submission" date="2025-09" db="UniProtKB">
        <authorList>
            <consortium name="Ensembl"/>
        </authorList>
    </citation>
    <scope>IDENTIFICATION</scope>
</reference>
<feature type="region of interest" description="Disordered" evidence="5">
    <location>
        <begin position="218"/>
        <end position="269"/>
    </location>
</feature>
<feature type="compositionally biased region" description="Low complexity" evidence="5">
    <location>
        <begin position="546"/>
        <end position="567"/>
    </location>
</feature>
<comment type="similarity">
    <text evidence="2">Belongs to the formin homology family. Cappuccino subfamily.</text>
</comment>
<feature type="region of interest" description="Disordered" evidence="5">
    <location>
        <begin position="584"/>
        <end position="651"/>
    </location>
</feature>
<dbReference type="GeneTree" id="ENSGT00940000154289"/>
<dbReference type="PRINTS" id="PR00828">
    <property type="entry name" value="FORMIN"/>
</dbReference>
<dbReference type="InterPro" id="IPR015425">
    <property type="entry name" value="FH2_Formin"/>
</dbReference>
<dbReference type="GO" id="GO:0045010">
    <property type="term" value="P:actin nucleation"/>
    <property type="evidence" value="ECO:0007669"/>
    <property type="project" value="InterPro"/>
</dbReference>
<dbReference type="GO" id="GO:0051015">
    <property type="term" value="F:actin filament binding"/>
    <property type="evidence" value="ECO:0007669"/>
    <property type="project" value="TreeGrafter"/>
</dbReference>
<proteinExistence type="inferred from homology"/>
<gene>
    <name evidence="7" type="primary">FMN1</name>
</gene>
<comment type="subcellular location">
    <subcellularLocation>
        <location evidence="1">Nucleus</location>
    </subcellularLocation>
</comment>
<keyword evidence="8" id="KW-1185">Reference proteome</keyword>
<feature type="domain" description="FH2" evidence="6">
    <location>
        <begin position="1092"/>
        <end position="1504"/>
    </location>
</feature>
<dbReference type="GO" id="GO:0005884">
    <property type="term" value="C:actin filament"/>
    <property type="evidence" value="ECO:0007669"/>
    <property type="project" value="InterPro"/>
</dbReference>
<dbReference type="SUPFAM" id="SSF101447">
    <property type="entry name" value="Formin homology 2 domain (FH2 domain)"/>
    <property type="match status" value="1"/>
</dbReference>
<dbReference type="PANTHER" id="PTHR45920:SF7">
    <property type="entry name" value="FORMIN-G"/>
    <property type="match status" value="1"/>
</dbReference>
<dbReference type="FunFam" id="1.20.58.2220:FF:000005">
    <property type="entry name" value="Formin 1"/>
    <property type="match status" value="1"/>
</dbReference>
<feature type="region of interest" description="Disordered" evidence="5">
    <location>
        <begin position="987"/>
        <end position="1010"/>
    </location>
</feature>
<feature type="compositionally biased region" description="Pro residues" evidence="5">
    <location>
        <begin position="1037"/>
        <end position="1049"/>
    </location>
</feature>
<dbReference type="Proteomes" id="UP000694557">
    <property type="component" value="Unassembled WGS sequence"/>
</dbReference>
<feature type="compositionally biased region" description="Basic and acidic residues" evidence="5">
    <location>
        <begin position="636"/>
        <end position="651"/>
    </location>
</feature>
<name>A0A8C7IZM0_ONCKI</name>
<dbReference type="SMART" id="SM00498">
    <property type="entry name" value="FH2"/>
    <property type="match status" value="1"/>
</dbReference>
<feature type="compositionally biased region" description="Polar residues" evidence="5">
    <location>
        <begin position="355"/>
        <end position="372"/>
    </location>
</feature>
<evidence type="ECO:0000313" key="7">
    <source>
        <dbReference type="Ensembl" id="ENSOKIP00005080184.1"/>
    </source>
</evidence>
<dbReference type="GO" id="GO:0008017">
    <property type="term" value="F:microtubule binding"/>
    <property type="evidence" value="ECO:0007669"/>
    <property type="project" value="InterPro"/>
</dbReference>
<dbReference type="InterPro" id="IPR001265">
    <property type="entry name" value="Formin_Cappuccino_subfam"/>
</dbReference>
<feature type="region of interest" description="Disordered" evidence="5">
    <location>
        <begin position="1022"/>
        <end position="1095"/>
    </location>
</feature>
<keyword evidence="4" id="KW-0539">Nucleus</keyword>
<feature type="region of interest" description="Disordered" evidence="5">
    <location>
        <begin position="852"/>
        <end position="877"/>
    </location>
</feature>
<feature type="region of interest" description="Disordered" evidence="5">
    <location>
        <begin position="536"/>
        <end position="567"/>
    </location>
</feature>
<evidence type="ECO:0000256" key="3">
    <source>
        <dbReference type="ARBA" id="ARBA00023054"/>
    </source>
</evidence>
<evidence type="ECO:0000259" key="6">
    <source>
        <dbReference type="PROSITE" id="PS51444"/>
    </source>
</evidence>
<feature type="region of interest" description="Disordered" evidence="5">
    <location>
        <begin position="132"/>
        <end position="190"/>
    </location>
</feature>
<dbReference type="Pfam" id="PF02181">
    <property type="entry name" value="FH2"/>
    <property type="match status" value="1"/>
</dbReference>
<feature type="compositionally biased region" description="Pro residues" evidence="5">
    <location>
        <begin position="1057"/>
        <end position="1084"/>
    </location>
</feature>
<dbReference type="GO" id="GO:0005737">
    <property type="term" value="C:cytoplasm"/>
    <property type="evidence" value="ECO:0007669"/>
    <property type="project" value="TreeGrafter"/>
</dbReference>
<dbReference type="PANTHER" id="PTHR45920">
    <property type="entry name" value="FORMIN HOMOLOGY 2 DOMAIN CONTAINING, ISOFORM I"/>
    <property type="match status" value="1"/>
</dbReference>
<evidence type="ECO:0000256" key="4">
    <source>
        <dbReference type="ARBA" id="ARBA00023242"/>
    </source>
</evidence>
<reference evidence="7" key="1">
    <citation type="submission" date="2025-08" db="UniProtKB">
        <authorList>
            <consortium name="Ensembl"/>
        </authorList>
    </citation>
    <scope>IDENTIFICATION</scope>
</reference>
<organism evidence="7 8">
    <name type="scientific">Oncorhynchus kisutch</name>
    <name type="common">Coho salmon</name>
    <name type="synonym">Salmo kisutch</name>
    <dbReference type="NCBI Taxonomy" id="8019"/>
    <lineage>
        <taxon>Eukaryota</taxon>
        <taxon>Metazoa</taxon>
        <taxon>Chordata</taxon>
        <taxon>Craniata</taxon>
        <taxon>Vertebrata</taxon>
        <taxon>Euteleostomi</taxon>
        <taxon>Actinopterygii</taxon>
        <taxon>Neopterygii</taxon>
        <taxon>Teleostei</taxon>
        <taxon>Protacanthopterygii</taxon>
        <taxon>Salmoniformes</taxon>
        <taxon>Salmonidae</taxon>
        <taxon>Salmoninae</taxon>
        <taxon>Oncorhynchus</taxon>
    </lineage>
</organism>
<dbReference type="GO" id="GO:0030866">
    <property type="term" value="P:cortical actin cytoskeleton organization"/>
    <property type="evidence" value="ECO:0007669"/>
    <property type="project" value="TreeGrafter"/>
</dbReference>
<dbReference type="PROSITE" id="PS51444">
    <property type="entry name" value="FH2"/>
    <property type="match status" value="1"/>
</dbReference>
<feature type="compositionally biased region" description="Basic and acidic residues" evidence="5">
    <location>
        <begin position="230"/>
        <end position="258"/>
    </location>
</feature>
<sequence length="1535" mass="174241">MPTTTAVVIMEGTHSTLRLYQTIRERSSVRPFILTPTPIQRGPGSSLHKTASLRAQPIISRHPTEEGPVETVQWDQSGELGFKKQKQSFEEDSKADGLGSSSDSELHWLADLHLLPLCLECKARVGMGNQGGKLRHLGSEESQDGCSPRLPPDPQATRRRRTGGMNGTSSLQHTFTRSPGTPRTAGSSKRMRLKRLWKMSARPAEETLQWGAVESSPAYPSDGVSNSNFTERRNTVMRGGEKEKTDTVQGGREKEKCSKSPTMTQEAKRPCTIPSSAVLDSLRGVLLSENHSCSLNKVLPFEYHYSSRTPREVVTLKEESVHIDSDTELSEYDNEFSNTSPFPSKPQEIEDAQDSTRQSPEGGSNQALSPSQEGGRAEKGWRMEMKRREAAWRVMEKIEEVEGIIRRVSLISTDWIKEGREGSVFDLFTSTPDVSEEESVSETKPESSFQLQPELQDWGTTLEDKLPAEEIHALGEALSQSLRRALRMEGLGEDEDWEAVRCREECRETTWNFNLEQTSPELSWDPIDLSNGNTMTFDPMREWKRPSSPSLLDTSSPRTSSSFNSMSPMMSPILSPLSSILSSPRLSRHPLPRSLSQPDEEMSEGRRMRDEKGQRGTKNSAPGHLVLQGGSCNRGDNSDVKVNRGQVGDKKGTRKRVAWLDLRLNEQNQNDGQRKGEHGISSLSTVLSSDKSLRRQEEIWQRDESLGRQEEIWQRDESLGRQEEIWQRDESLWRKEEIWQSDESLKRQGEIWQRDESLGRQEDIWHRDESLGRQGEIWQRDESLRRQEEIWQRDESLWRQGEIWQRDESLRRQEEIWHREVEESLSYCRPLSRPKHVDFLRITPLEDDITSDSPFSPLRLRASTPGDGEDRSTPGRLQAIWPPTKEEKVGLKYTEAEHQAALLQLKRECNEEMEKIQEDFGKQLRQVRGDNEERVFHLECNLARLQSDLALGARHRRGDLRDVAVSTGDDLSQRTVHNVCVQTDRQTFIRTPEDEEGGVRLGPQPPLNVPKRLGLASISLNLSGQATSPSSPSSSPLLPPPPPPPPPFPKQTQRLDGPPPTSPPGCTPPPPPPPPGCSPPPPPGVLVDKPHRKPAVEPACPMKPLYWTRIQIQDNKDTLWNSLVEPDIINTTEFEDLFSKTTLQTKKKPLSEAYEKKAKAKKVIKLLDGKRSQAVGILISSLHLEMNDIQQAVLTVDNSIVDMETIQALYENRAQPDELEQITRHYHTSEEELIKLLDKPEQFLYELSQIPDFPGRASCIIFQSVFIDAIASVQRKVDIVSRVCKDLLETSSVREVMGLVLALGNHMNGGNRTRGQADGFGLEILPKLKDVKSRDNRISLVDYVVSYYLRNLDENAGTERSVFPLPEPRDVFLSAQVKFEDITKDLRQLRRDLTVCEKGVQKVCSSSPDEHLQPFKDKMEAFVLIAHKEHDDVHAQLMFAQKSFHELVTFLGLKPKTGETEVATGHFFMLWFEFCTDFMTRWRRENKNISKERLKEAQLSVKKITADKKVETRKIIPNSLKERLRQKEANMVATS</sequence>
<keyword evidence="3" id="KW-0175">Coiled coil</keyword>
<evidence type="ECO:0000256" key="1">
    <source>
        <dbReference type="ARBA" id="ARBA00004123"/>
    </source>
</evidence>
<accession>A0A8C7IZM0</accession>
<dbReference type="InterPro" id="IPR042201">
    <property type="entry name" value="FH2_Formin_sf"/>
</dbReference>
<evidence type="ECO:0000313" key="8">
    <source>
        <dbReference type="Proteomes" id="UP000694557"/>
    </source>
</evidence>
<feature type="compositionally biased region" description="Polar residues" evidence="5">
    <location>
        <begin position="167"/>
        <end position="187"/>
    </location>
</feature>
<evidence type="ECO:0000256" key="2">
    <source>
        <dbReference type="ARBA" id="ARBA00005271"/>
    </source>
</evidence>